<organism evidence="5 6">
    <name type="scientific">Rubroshorea leprosula</name>
    <dbReference type="NCBI Taxonomy" id="152421"/>
    <lineage>
        <taxon>Eukaryota</taxon>
        <taxon>Viridiplantae</taxon>
        <taxon>Streptophyta</taxon>
        <taxon>Embryophyta</taxon>
        <taxon>Tracheophyta</taxon>
        <taxon>Spermatophyta</taxon>
        <taxon>Magnoliopsida</taxon>
        <taxon>eudicotyledons</taxon>
        <taxon>Gunneridae</taxon>
        <taxon>Pentapetalae</taxon>
        <taxon>rosids</taxon>
        <taxon>malvids</taxon>
        <taxon>Malvales</taxon>
        <taxon>Dipterocarpaceae</taxon>
        <taxon>Rubroshorea</taxon>
    </lineage>
</organism>
<keyword evidence="6" id="KW-1185">Reference proteome</keyword>
<accession>A0AAV5KMR9</accession>
<evidence type="ECO:0000313" key="6">
    <source>
        <dbReference type="Proteomes" id="UP001054252"/>
    </source>
</evidence>
<evidence type="ECO:0000256" key="1">
    <source>
        <dbReference type="ARBA" id="ARBA00010746"/>
    </source>
</evidence>
<comment type="similarity">
    <text evidence="1 4">Belongs to the plant dirigent protein family.</text>
</comment>
<dbReference type="Pfam" id="PF03018">
    <property type="entry name" value="Dirigent"/>
    <property type="match status" value="1"/>
</dbReference>
<keyword evidence="4" id="KW-0732">Signal</keyword>
<comment type="subunit">
    <text evidence="2 4">Homodimer.</text>
</comment>
<reference evidence="5 6" key="1">
    <citation type="journal article" date="2021" name="Commun. Biol.">
        <title>The genome of Shorea leprosula (Dipterocarpaceae) highlights the ecological relevance of drought in aseasonal tropical rainforests.</title>
        <authorList>
            <person name="Ng K.K.S."/>
            <person name="Kobayashi M.J."/>
            <person name="Fawcett J.A."/>
            <person name="Hatakeyama M."/>
            <person name="Paape T."/>
            <person name="Ng C.H."/>
            <person name="Ang C.C."/>
            <person name="Tnah L.H."/>
            <person name="Lee C.T."/>
            <person name="Nishiyama T."/>
            <person name="Sese J."/>
            <person name="O'Brien M.J."/>
            <person name="Copetti D."/>
            <person name="Mohd Noor M.I."/>
            <person name="Ong R.C."/>
            <person name="Putra M."/>
            <person name="Sireger I.Z."/>
            <person name="Indrioko S."/>
            <person name="Kosugi Y."/>
            <person name="Izuno A."/>
            <person name="Isagi Y."/>
            <person name="Lee S.L."/>
            <person name="Shimizu K.K."/>
        </authorList>
    </citation>
    <scope>NUCLEOTIDE SEQUENCE [LARGE SCALE GENOMIC DNA]</scope>
    <source>
        <strain evidence="5">214</strain>
    </source>
</reference>
<dbReference type="InterPro" id="IPR004265">
    <property type="entry name" value="Dirigent"/>
</dbReference>
<gene>
    <name evidence="5" type="ORF">SLEP1_g35269</name>
</gene>
<evidence type="ECO:0000256" key="4">
    <source>
        <dbReference type="RuleBase" id="RU363099"/>
    </source>
</evidence>
<sequence>MANPKHSPSVLVLFLVLLLLSIAASVANSDVFSKSLSPSALELKHEKLTHLHFYFQDILSGKIPTAIRVAQAPTTNTSSTFFGAVNIIDDPLTVTPNINSTLVGRAQGLYALSSQEEASLMMVMTFSFLEGKYNGSTVSVLGRNPPFNKVREMPIVGGSGIFRFARGYAQARTNTFNLTTGDACIEYNVYVLHY</sequence>
<dbReference type="Proteomes" id="UP001054252">
    <property type="component" value="Unassembled WGS sequence"/>
</dbReference>
<dbReference type="AlphaFoldDB" id="A0AAV5KMR9"/>
<dbReference type="Gene3D" id="2.40.480.10">
    <property type="entry name" value="Allene oxide cyclase-like"/>
    <property type="match status" value="1"/>
</dbReference>
<name>A0AAV5KMR9_9ROSI</name>
<comment type="caution">
    <text evidence="5">The sequence shown here is derived from an EMBL/GenBank/DDBJ whole genome shotgun (WGS) entry which is preliminary data.</text>
</comment>
<comment type="subcellular location">
    <subcellularLocation>
        <location evidence="4">Secreted</location>
        <location evidence="4">Extracellular space</location>
        <location evidence="4">Apoplast</location>
    </subcellularLocation>
</comment>
<feature type="chain" id="PRO_5043096321" description="Dirigent protein" evidence="4">
    <location>
        <begin position="30"/>
        <end position="194"/>
    </location>
</feature>
<evidence type="ECO:0000256" key="2">
    <source>
        <dbReference type="ARBA" id="ARBA00011738"/>
    </source>
</evidence>
<dbReference type="PANTHER" id="PTHR21495">
    <property type="entry name" value="NUCLEOPORIN-RELATED"/>
    <property type="match status" value="1"/>
</dbReference>
<keyword evidence="3 4" id="KW-0964">Secreted</keyword>
<dbReference type="GO" id="GO:0048046">
    <property type="term" value="C:apoplast"/>
    <property type="evidence" value="ECO:0007669"/>
    <property type="project" value="UniProtKB-SubCell"/>
</dbReference>
<dbReference type="EMBL" id="BPVZ01000070">
    <property type="protein sequence ID" value="GKV25888.1"/>
    <property type="molecule type" value="Genomic_DNA"/>
</dbReference>
<evidence type="ECO:0000256" key="3">
    <source>
        <dbReference type="ARBA" id="ARBA00022525"/>
    </source>
</evidence>
<dbReference type="InterPro" id="IPR044859">
    <property type="entry name" value="Allene_oxi_cyc_Dirigent"/>
</dbReference>
<feature type="signal peptide" evidence="4">
    <location>
        <begin position="1"/>
        <end position="29"/>
    </location>
</feature>
<dbReference type="GO" id="GO:0009699">
    <property type="term" value="P:phenylpropanoid biosynthetic process"/>
    <property type="evidence" value="ECO:0007669"/>
    <property type="project" value="UniProtKB-ARBA"/>
</dbReference>
<protein>
    <recommendedName>
        <fullName evidence="4">Dirigent protein</fullName>
    </recommendedName>
</protein>
<evidence type="ECO:0000313" key="5">
    <source>
        <dbReference type="EMBL" id="GKV25888.1"/>
    </source>
</evidence>
<comment type="function">
    <text evidence="4">Dirigent proteins impart stereoselectivity on the phenoxy radical-coupling reaction, yielding optically active lignans from two molecules of coniferyl alcohol in the biosynthesis of lignans, flavonolignans, and alkaloids and thus plays a central role in plant secondary metabolism.</text>
</comment>
<proteinExistence type="inferred from homology"/>
<keyword evidence="4" id="KW-0052">Apoplast</keyword>